<accession>A0ABQ8FAT0</accession>
<evidence type="ECO:0000256" key="1">
    <source>
        <dbReference type="SAM" id="MobiDB-lite"/>
    </source>
</evidence>
<keyword evidence="3" id="KW-1185">Reference proteome</keyword>
<protein>
    <submittedName>
        <fullName evidence="2">Uncharacterized protein</fullName>
    </submittedName>
</protein>
<feature type="compositionally biased region" description="Acidic residues" evidence="1">
    <location>
        <begin position="93"/>
        <end position="130"/>
    </location>
</feature>
<reference evidence="2 3" key="1">
    <citation type="submission" date="2021-02" db="EMBL/GenBank/DDBJ databases">
        <title>Variation within the Batrachochytrium salamandrivorans European outbreak.</title>
        <authorList>
            <person name="Kelly M."/>
            <person name="Pasmans F."/>
            <person name="Shea T.P."/>
            <person name="Munoz J.F."/>
            <person name="Carranza S."/>
            <person name="Cuomo C.A."/>
            <person name="Martel A."/>
        </authorList>
    </citation>
    <scope>NUCLEOTIDE SEQUENCE [LARGE SCALE GENOMIC DNA]</scope>
    <source>
        <strain evidence="2 3">AMFP18/2</strain>
    </source>
</reference>
<feature type="region of interest" description="Disordered" evidence="1">
    <location>
        <begin position="85"/>
        <end position="130"/>
    </location>
</feature>
<gene>
    <name evidence="2" type="ORF">BASA50_006146</name>
</gene>
<dbReference type="Proteomes" id="UP001648503">
    <property type="component" value="Unassembled WGS sequence"/>
</dbReference>
<evidence type="ECO:0000313" key="2">
    <source>
        <dbReference type="EMBL" id="KAH6595047.1"/>
    </source>
</evidence>
<name>A0ABQ8FAT0_9FUNG</name>
<organism evidence="2 3">
    <name type="scientific">Batrachochytrium salamandrivorans</name>
    <dbReference type="NCBI Taxonomy" id="1357716"/>
    <lineage>
        <taxon>Eukaryota</taxon>
        <taxon>Fungi</taxon>
        <taxon>Fungi incertae sedis</taxon>
        <taxon>Chytridiomycota</taxon>
        <taxon>Chytridiomycota incertae sedis</taxon>
        <taxon>Chytridiomycetes</taxon>
        <taxon>Rhizophydiales</taxon>
        <taxon>Rhizophydiales incertae sedis</taxon>
        <taxon>Batrachochytrium</taxon>
    </lineage>
</organism>
<comment type="caution">
    <text evidence="2">The sequence shown here is derived from an EMBL/GenBank/DDBJ whole genome shotgun (WGS) entry which is preliminary data.</text>
</comment>
<evidence type="ECO:0000313" key="3">
    <source>
        <dbReference type="Proteomes" id="UP001648503"/>
    </source>
</evidence>
<proteinExistence type="predicted"/>
<sequence>MQTRNNWDPNSEDYYYKKGDWVKLKHHSKNKFEFDWKGPYFIADIGHPGTYWLMEPSGRRFDATINESDLAPWIQSNHSNLKFSDGTHRTEFTDNEQEDSDFGQEDFIEQENYDMENEEFIDQEDYYEQE</sequence>
<dbReference type="EMBL" id="JAFCIX010000317">
    <property type="protein sequence ID" value="KAH6595047.1"/>
    <property type="molecule type" value="Genomic_DNA"/>
</dbReference>